<reference evidence="1 2" key="1">
    <citation type="journal article" date="2024" name="Science">
        <title>Giant polyketide synthase enzymes in the biosynthesis of giant marine polyether toxins.</title>
        <authorList>
            <person name="Fallon T.R."/>
            <person name="Shende V.V."/>
            <person name="Wierzbicki I.H."/>
            <person name="Pendleton A.L."/>
            <person name="Watervoot N.F."/>
            <person name="Auber R.P."/>
            <person name="Gonzalez D.J."/>
            <person name="Wisecaver J.H."/>
            <person name="Moore B.S."/>
        </authorList>
    </citation>
    <scope>NUCLEOTIDE SEQUENCE [LARGE SCALE GENOMIC DNA]</scope>
    <source>
        <strain evidence="1 2">12B1</strain>
    </source>
</reference>
<comment type="caution">
    <text evidence="1">The sequence shown here is derived from an EMBL/GenBank/DDBJ whole genome shotgun (WGS) entry which is preliminary data.</text>
</comment>
<sequence>MCDGKYVLARRAEEVGGVLGVWVSTSCADDMEVGLTEEVFQALPFEGGRGDSARLIILGFLQGKFTHGYTGRDYWVTDVEANDYGVRAVTIAPSPSGAISQGRAVRRTVDEFISAFLSHDATPVRSPAPAARTAAAGGRNPGPQLALTVATLDVSRRPIAKALRLWPHWQTTAPSYSQKIFHTLSNTPRTMSANTAYSNAVTGAPNTDPGRTTDIHIYKLLYPLFSSPEP</sequence>
<dbReference type="AlphaFoldDB" id="A0AB34IXA4"/>
<gene>
    <name evidence="1" type="ORF">AB1Y20_007351</name>
</gene>
<name>A0AB34IXA4_PRYPA</name>
<protein>
    <submittedName>
        <fullName evidence="1">Uncharacterized protein</fullName>
    </submittedName>
</protein>
<dbReference type="EMBL" id="JBGBPQ010000017">
    <property type="protein sequence ID" value="KAL1507739.1"/>
    <property type="molecule type" value="Genomic_DNA"/>
</dbReference>
<accession>A0AB34IXA4</accession>
<proteinExistence type="predicted"/>
<evidence type="ECO:0000313" key="2">
    <source>
        <dbReference type="Proteomes" id="UP001515480"/>
    </source>
</evidence>
<evidence type="ECO:0000313" key="1">
    <source>
        <dbReference type="EMBL" id="KAL1507739.1"/>
    </source>
</evidence>
<organism evidence="1 2">
    <name type="scientific">Prymnesium parvum</name>
    <name type="common">Toxic golden alga</name>
    <dbReference type="NCBI Taxonomy" id="97485"/>
    <lineage>
        <taxon>Eukaryota</taxon>
        <taxon>Haptista</taxon>
        <taxon>Haptophyta</taxon>
        <taxon>Prymnesiophyceae</taxon>
        <taxon>Prymnesiales</taxon>
        <taxon>Prymnesiaceae</taxon>
        <taxon>Prymnesium</taxon>
    </lineage>
</organism>
<keyword evidence="2" id="KW-1185">Reference proteome</keyword>
<dbReference type="PROSITE" id="PS51257">
    <property type="entry name" value="PROKAR_LIPOPROTEIN"/>
    <property type="match status" value="1"/>
</dbReference>
<dbReference type="Proteomes" id="UP001515480">
    <property type="component" value="Unassembled WGS sequence"/>
</dbReference>